<dbReference type="Gene3D" id="3.30.300.130">
    <property type="entry name" value="Fe-S cluster assembly (FSCA)"/>
    <property type="match status" value="1"/>
</dbReference>
<dbReference type="EMBL" id="KZ305051">
    <property type="protein sequence ID" value="PIA35952.1"/>
    <property type="molecule type" value="Genomic_DNA"/>
</dbReference>
<feature type="non-terminal residue" evidence="1">
    <location>
        <position position="1"/>
    </location>
</feature>
<reference evidence="1 2" key="1">
    <citation type="submission" date="2017-09" db="EMBL/GenBank/DDBJ databases">
        <title>WGS assembly of Aquilegia coerulea Goldsmith.</title>
        <authorList>
            <person name="Hodges S."/>
            <person name="Kramer E."/>
            <person name="Nordborg M."/>
            <person name="Tomkins J."/>
            <person name="Borevitz J."/>
            <person name="Derieg N."/>
            <person name="Yan J."/>
            <person name="Mihaltcheva S."/>
            <person name="Hayes R.D."/>
            <person name="Rokhsar D."/>
        </authorList>
    </citation>
    <scope>NUCLEOTIDE SEQUENCE [LARGE SCALE GENOMIC DNA]</scope>
    <source>
        <strain evidence="2">cv. Goldsmith</strain>
    </source>
</reference>
<dbReference type="AlphaFoldDB" id="A0A2G5CXF2"/>
<dbReference type="InterPro" id="IPR034904">
    <property type="entry name" value="FSCA_dom_sf"/>
</dbReference>
<evidence type="ECO:0008006" key="3">
    <source>
        <dbReference type="Google" id="ProtNLM"/>
    </source>
</evidence>
<dbReference type="PANTHER" id="PTHR36018">
    <property type="entry name" value="OS09G0481800 PROTEIN"/>
    <property type="match status" value="1"/>
</dbReference>
<dbReference type="InParanoid" id="A0A2G5CXF2"/>
<dbReference type="Proteomes" id="UP000230069">
    <property type="component" value="Unassembled WGS sequence"/>
</dbReference>
<dbReference type="OrthoDB" id="446939at2759"/>
<evidence type="ECO:0000313" key="1">
    <source>
        <dbReference type="EMBL" id="PIA35952.1"/>
    </source>
</evidence>
<keyword evidence="2" id="KW-1185">Reference proteome</keyword>
<dbReference type="PANTHER" id="PTHR36018:SF1">
    <property type="entry name" value="OS09G0481800 PROTEIN"/>
    <property type="match status" value="1"/>
</dbReference>
<gene>
    <name evidence="1" type="ORF">AQUCO_03400088v1</name>
</gene>
<proteinExistence type="predicted"/>
<name>A0A2G5CXF2_AQUCA</name>
<sequence length="216" mass="24358">QKISISSRMEQGWISLPTLLKAQRRRTMGQAHFWLDAAESLWPICSLQSSMALKIQCHRYNLLNNSLPSTFSFSSSSSSISIPSISNNSNYFCFKVLRNSTNLKRIKKGTTRVNDVGVISAAFQPLDLTEDNVRLALQDARTEFAQIFDTSVGMTGVAELAEVDGPFVKIRLSGRFWHERSLVIARLGNYLKQRIPEILEVDIEDEKQLDDSPANF</sequence>
<accession>A0A2G5CXF2</accession>
<organism evidence="1 2">
    <name type="scientific">Aquilegia coerulea</name>
    <name type="common">Rocky mountain columbine</name>
    <dbReference type="NCBI Taxonomy" id="218851"/>
    <lineage>
        <taxon>Eukaryota</taxon>
        <taxon>Viridiplantae</taxon>
        <taxon>Streptophyta</taxon>
        <taxon>Embryophyta</taxon>
        <taxon>Tracheophyta</taxon>
        <taxon>Spermatophyta</taxon>
        <taxon>Magnoliopsida</taxon>
        <taxon>Ranunculales</taxon>
        <taxon>Ranunculaceae</taxon>
        <taxon>Thalictroideae</taxon>
        <taxon>Aquilegia</taxon>
    </lineage>
</organism>
<evidence type="ECO:0000313" key="2">
    <source>
        <dbReference type="Proteomes" id="UP000230069"/>
    </source>
</evidence>
<protein>
    <recommendedName>
        <fullName evidence="3">NIF system FeS cluster assembly NifU C-terminal domain-containing protein</fullName>
    </recommendedName>
</protein>